<protein>
    <submittedName>
        <fullName evidence="2">Uncharacterized protein</fullName>
    </submittedName>
</protein>
<dbReference type="EMBL" id="JAAXKZ010000011">
    <property type="protein sequence ID" value="NMH91033.1"/>
    <property type="molecule type" value="Genomic_DNA"/>
</dbReference>
<evidence type="ECO:0000313" key="2">
    <source>
        <dbReference type="EMBL" id="NMH91033.1"/>
    </source>
</evidence>
<evidence type="ECO:0000256" key="1">
    <source>
        <dbReference type="SAM" id="MobiDB-lite"/>
    </source>
</evidence>
<proteinExistence type="predicted"/>
<sequence length="46" mass="4706">MEPADLASDQYLLVAEQPLLFHCGGPPADLAGPSAPVRARDQAGCG</sequence>
<gene>
    <name evidence="2" type="ORF">HF519_05395</name>
</gene>
<comment type="caution">
    <text evidence="2">The sequence shown here is derived from an EMBL/GenBank/DDBJ whole genome shotgun (WGS) entry which is preliminary data.</text>
</comment>
<accession>A0A848DEN9</accession>
<evidence type="ECO:0000313" key="3">
    <source>
        <dbReference type="Proteomes" id="UP000586918"/>
    </source>
</evidence>
<keyword evidence="3" id="KW-1185">Reference proteome</keyword>
<organism evidence="2 3">
    <name type="scientific">Pseudonocardia bannensis</name>
    <dbReference type="NCBI Taxonomy" id="630973"/>
    <lineage>
        <taxon>Bacteria</taxon>
        <taxon>Bacillati</taxon>
        <taxon>Actinomycetota</taxon>
        <taxon>Actinomycetes</taxon>
        <taxon>Pseudonocardiales</taxon>
        <taxon>Pseudonocardiaceae</taxon>
        <taxon>Pseudonocardia</taxon>
    </lineage>
</organism>
<name>A0A848DEN9_9PSEU</name>
<dbReference type="Proteomes" id="UP000586918">
    <property type="component" value="Unassembled WGS sequence"/>
</dbReference>
<feature type="region of interest" description="Disordered" evidence="1">
    <location>
        <begin position="25"/>
        <end position="46"/>
    </location>
</feature>
<dbReference type="RefSeq" id="WP_169410557.1">
    <property type="nucleotide sequence ID" value="NZ_JAAXKZ010000011.1"/>
</dbReference>
<reference evidence="2 3" key="1">
    <citation type="submission" date="2020-04" db="EMBL/GenBank/DDBJ databases">
        <authorList>
            <person name="Klaysubun C."/>
            <person name="Duangmal K."/>
            <person name="Lipun K."/>
        </authorList>
    </citation>
    <scope>NUCLEOTIDE SEQUENCE [LARGE SCALE GENOMIC DNA]</scope>
    <source>
        <strain evidence="2 3">DSM 45300</strain>
    </source>
</reference>
<dbReference type="AlphaFoldDB" id="A0A848DEN9"/>